<dbReference type="STRING" id="655353.SAMN04488056_1147"/>
<name>A0A1I5KHB2_9HYPH</name>
<accession>A0A1I5KHB2</accession>
<keyword evidence="1" id="KW-1133">Transmembrane helix</keyword>
<protein>
    <submittedName>
        <fullName evidence="2">Uncharacterized protein</fullName>
    </submittedName>
</protein>
<feature type="transmembrane region" description="Helical" evidence="1">
    <location>
        <begin position="104"/>
        <end position="123"/>
    </location>
</feature>
<evidence type="ECO:0000256" key="1">
    <source>
        <dbReference type="SAM" id="Phobius"/>
    </source>
</evidence>
<proteinExistence type="predicted"/>
<dbReference type="Proteomes" id="UP000199236">
    <property type="component" value="Unassembled WGS sequence"/>
</dbReference>
<gene>
    <name evidence="2" type="ORF">SAMN04488056_1147</name>
</gene>
<dbReference type="EMBL" id="FOVR01000014">
    <property type="protein sequence ID" value="SFO84367.1"/>
    <property type="molecule type" value="Genomic_DNA"/>
</dbReference>
<organism evidence="2 3">
    <name type="scientific">Cohaesibacter marisflavi</name>
    <dbReference type="NCBI Taxonomy" id="655353"/>
    <lineage>
        <taxon>Bacteria</taxon>
        <taxon>Pseudomonadati</taxon>
        <taxon>Pseudomonadota</taxon>
        <taxon>Alphaproteobacteria</taxon>
        <taxon>Hyphomicrobiales</taxon>
        <taxon>Cohaesibacteraceae</taxon>
    </lineage>
</organism>
<evidence type="ECO:0000313" key="2">
    <source>
        <dbReference type="EMBL" id="SFO84367.1"/>
    </source>
</evidence>
<dbReference type="RefSeq" id="WP_090075010.1">
    <property type="nucleotide sequence ID" value="NZ_FOVR01000014.1"/>
</dbReference>
<keyword evidence="3" id="KW-1185">Reference proteome</keyword>
<evidence type="ECO:0000313" key="3">
    <source>
        <dbReference type="Proteomes" id="UP000199236"/>
    </source>
</evidence>
<dbReference type="AlphaFoldDB" id="A0A1I5KHB2"/>
<sequence length="209" mass="22856">MLKTRNSSSDDNHDDLWELIPWYVNGTLSSEQHNAVKSRMVNNHDFALEVARQQQLAKHVATADPFEAPVSRSWEMLRAQIEAEKPRSKPAFNLWSWLGKFKTGFLIGGAGAVACLLAIAVFVPTTSNNTFQTLTSTDTNSQATIKFQIGPDVDTDSLPSILSRYGLELQSGPTETGVYTTKPKQGEDLAALSKALMSAPEIIFASPAD</sequence>
<keyword evidence="1" id="KW-0472">Membrane</keyword>
<dbReference type="OrthoDB" id="7877390at2"/>
<keyword evidence="1" id="KW-0812">Transmembrane</keyword>
<reference evidence="2 3" key="1">
    <citation type="submission" date="2016-10" db="EMBL/GenBank/DDBJ databases">
        <authorList>
            <person name="de Groot N.N."/>
        </authorList>
    </citation>
    <scope>NUCLEOTIDE SEQUENCE [LARGE SCALE GENOMIC DNA]</scope>
    <source>
        <strain evidence="2 3">CGMCC 1.9157</strain>
    </source>
</reference>